<dbReference type="InterPro" id="IPR013830">
    <property type="entry name" value="SGNH_hydro"/>
</dbReference>
<evidence type="ECO:0000313" key="3">
    <source>
        <dbReference type="Proteomes" id="UP000095409"/>
    </source>
</evidence>
<dbReference type="Pfam" id="PF13472">
    <property type="entry name" value="Lipase_GDSL_2"/>
    <property type="match status" value="1"/>
</dbReference>
<dbReference type="Gene3D" id="3.40.50.1110">
    <property type="entry name" value="SGNH hydrolase"/>
    <property type="match status" value="1"/>
</dbReference>
<protein>
    <submittedName>
        <fullName evidence="2">GDSL-like Lipase/Acylhydrolase</fullName>
    </submittedName>
</protein>
<dbReference type="InterPro" id="IPR051532">
    <property type="entry name" value="Ester_Hydrolysis_Enzymes"/>
</dbReference>
<dbReference type="AlphaFoldDB" id="A0A174A1C3"/>
<dbReference type="EMBL" id="CYZD01000003">
    <property type="protein sequence ID" value="CUN82107.1"/>
    <property type="molecule type" value="Genomic_DNA"/>
</dbReference>
<sequence>MPGTLICYGDSNTYGYDPHDTNEGRYPKEVRWTGILDTETDWKVENHGVNGRSIPHTVSTVKFACQQVRDWHRKPNSVWLLVMLGTNDLLENPDFTAADVAKRMERFLKRMMEEAGLASRKMRLRLIAPPAMQEGQWVDRPELLTESRNLGKEYKRIAKRLGIAFTDATGWEIPTIYDGVHFTEEGHRIFAENIRKELNI</sequence>
<name>A0A174A1C3_9FIRM</name>
<keyword evidence="2" id="KW-0378">Hydrolase</keyword>
<dbReference type="Proteomes" id="UP000095409">
    <property type="component" value="Unassembled WGS sequence"/>
</dbReference>
<dbReference type="RefSeq" id="WP_055065809.1">
    <property type="nucleotide sequence ID" value="NZ_CYZD01000003.1"/>
</dbReference>
<evidence type="ECO:0000313" key="2">
    <source>
        <dbReference type="EMBL" id="CUN82107.1"/>
    </source>
</evidence>
<proteinExistence type="predicted"/>
<evidence type="ECO:0000259" key="1">
    <source>
        <dbReference type="Pfam" id="PF13472"/>
    </source>
</evidence>
<gene>
    <name evidence="2" type="ORF">ERS852394_00970</name>
</gene>
<reference evidence="2 3" key="1">
    <citation type="submission" date="2015-09" db="EMBL/GenBank/DDBJ databases">
        <authorList>
            <consortium name="Pathogen Informatics"/>
        </authorList>
    </citation>
    <scope>NUCLEOTIDE SEQUENCE [LARGE SCALE GENOMIC DNA]</scope>
    <source>
        <strain evidence="2 3">2789STDY5608837</strain>
    </source>
</reference>
<dbReference type="SUPFAM" id="SSF52266">
    <property type="entry name" value="SGNH hydrolase"/>
    <property type="match status" value="1"/>
</dbReference>
<dbReference type="PANTHER" id="PTHR30383:SF29">
    <property type="entry name" value="SGNH HYDROLASE-TYPE ESTERASE DOMAIN-CONTAINING PROTEIN"/>
    <property type="match status" value="1"/>
</dbReference>
<accession>A0A174A1C3</accession>
<dbReference type="PANTHER" id="PTHR30383">
    <property type="entry name" value="THIOESTERASE 1/PROTEASE 1/LYSOPHOSPHOLIPASE L1"/>
    <property type="match status" value="1"/>
</dbReference>
<feature type="domain" description="SGNH hydrolase-type esterase" evidence="1">
    <location>
        <begin position="7"/>
        <end position="189"/>
    </location>
</feature>
<organism evidence="2 3">
    <name type="scientific">Blautia obeum</name>
    <dbReference type="NCBI Taxonomy" id="40520"/>
    <lineage>
        <taxon>Bacteria</taxon>
        <taxon>Bacillati</taxon>
        <taxon>Bacillota</taxon>
        <taxon>Clostridia</taxon>
        <taxon>Lachnospirales</taxon>
        <taxon>Lachnospiraceae</taxon>
        <taxon>Blautia</taxon>
    </lineage>
</organism>
<dbReference type="InterPro" id="IPR036514">
    <property type="entry name" value="SGNH_hydro_sf"/>
</dbReference>
<dbReference type="GO" id="GO:0016787">
    <property type="term" value="F:hydrolase activity"/>
    <property type="evidence" value="ECO:0007669"/>
    <property type="project" value="UniProtKB-KW"/>
</dbReference>